<dbReference type="SMART" id="SM00387">
    <property type="entry name" value="HATPase_c"/>
    <property type="match status" value="1"/>
</dbReference>
<evidence type="ECO:0000256" key="13">
    <source>
        <dbReference type="SAM" id="Phobius"/>
    </source>
</evidence>
<evidence type="ECO:0000313" key="18">
    <source>
        <dbReference type="Proteomes" id="UP000538931"/>
    </source>
</evidence>
<evidence type="ECO:0000256" key="8">
    <source>
        <dbReference type="ARBA" id="ARBA00022777"/>
    </source>
</evidence>
<dbReference type="PROSITE" id="PS50109">
    <property type="entry name" value="HIS_KIN"/>
    <property type="match status" value="1"/>
</dbReference>
<keyword evidence="5" id="KW-0808">Transferase</keyword>
<dbReference type="Proteomes" id="UP000538931">
    <property type="component" value="Unassembled WGS sequence"/>
</dbReference>
<feature type="domain" description="Histidine kinase" evidence="15">
    <location>
        <begin position="232"/>
        <end position="446"/>
    </location>
</feature>
<dbReference type="Pfam" id="PF08521">
    <property type="entry name" value="2CSK_N"/>
    <property type="match status" value="1"/>
</dbReference>
<evidence type="ECO:0000256" key="6">
    <source>
        <dbReference type="ARBA" id="ARBA00022692"/>
    </source>
</evidence>
<dbReference type="InterPro" id="IPR003660">
    <property type="entry name" value="HAMP_dom"/>
</dbReference>
<dbReference type="InterPro" id="IPR004358">
    <property type="entry name" value="Sig_transdc_His_kin-like_C"/>
</dbReference>
<dbReference type="Pfam" id="PF00512">
    <property type="entry name" value="HisKA"/>
    <property type="match status" value="1"/>
</dbReference>
<gene>
    <name evidence="17" type="ORF">H1S06_11585</name>
</gene>
<dbReference type="InterPro" id="IPR050428">
    <property type="entry name" value="TCS_sensor_his_kinase"/>
</dbReference>
<comment type="catalytic activity">
    <reaction evidence="1">
        <text>ATP + protein L-histidine = ADP + protein N-phospho-L-histidine.</text>
        <dbReference type="EC" id="2.7.13.3"/>
    </reaction>
</comment>
<dbReference type="PANTHER" id="PTHR45436:SF14">
    <property type="entry name" value="SENSOR PROTEIN QSEC"/>
    <property type="match status" value="1"/>
</dbReference>
<evidence type="ECO:0000256" key="14">
    <source>
        <dbReference type="SAM" id="SignalP"/>
    </source>
</evidence>
<dbReference type="InterPro" id="IPR005467">
    <property type="entry name" value="His_kinase_dom"/>
</dbReference>
<evidence type="ECO:0000256" key="2">
    <source>
        <dbReference type="ARBA" id="ARBA00004141"/>
    </source>
</evidence>
<dbReference type="RefSeq" id="WP_181740357.1">
    <property type="nucleotide sequence ID" value="NZ_JACEMT010000052.1"/>
</dbReference>
<reference evidence="17 18" key="1">
    <citation type="submission" date="2020-07" db="EMBL/GenBank/DDBJ databases">
        <title>Bacterium isolated from marien macroalgae.</title>
        <authorList>
            <person name="Zhu K."/>
            <person name="Lu D."/>
            <person name="Du Z."/>
        </authorList>
    </citation>
    <scope>NUCLEOTIDE SEQUENCE [LARGE SCALE GENOMIC DNA]</scope>
    <source>
        <strain evidence="17 18">3-1745</strain>
    </source>
</reference>
<evidence type="ECO:0000313" key="17">
    <source>
        <dbReference type="EMBL" id="MBA4503000.1"/>
    </source>
</evidence>
<evidence type="ECO:0000256" key="4">
    <source>
        <dbReference type="ARBA" id="ARBA00022553"/>
    </source>
</evidence>
<comment type="caution">
    <text evidence="17">The sequence shown here is derived from an EMBL/GenBank/DDBJ whole genome shotgun (WGS) entry which is preliminary data.</text>
</comment>
<feature type="domain" description="HAMP" evidence="16">
    <location>
        <begin position="172"/>
        <end position="224"/>
    </location>
</feature>
<organism evidence="17 18">
    <name type="scientific">Marinobacterium marinum</name>
    <dbReference type="NCBI Taxonomy" id="2756129"/>
    <lineage>
        <taxon>Bacteria</taxon>
        <taxon>Pseudomonadati</taxon>
        <taxon>Pseudomonadota</taxon>
        <taxon>Gammaproteobacteria</taxon>
        <taxon>Oceanospirillales</taxon>
        <taxon>Oceanospirillaceae</taxon>
        <taxon>Marinobacterium</taxon>
    </lineage>
</organism>
<dbReference type="PRINTS" id="PR00344">
    <property type="entry name" value="BCTRLSENSOR"/>
</dbReference>
<evidence type="ECO:0000256" key="12">
    <source>
        <dbReference type="ARBA" id="ARBA00023136"/>
    </source>
</evidence>
<dbReference type="InterPro" id="IPR013727">
    <property type="entry name" value="2CSK_N"/>
</dbReference>
<dbReference type="InterPro" id="IPR003594">
    <property type="entry name" value="HATPase_dom"/>
</dbReference>
<evidence type="ECO:0000256" key="9">
    <source>
        <dbReference type="ARBA" id="ARBA00022840"/>
    </source>
</evidence>
<dbReference type="GO" id="GO:0005886">
    <property type="term" value="C:plasma membrane"/>
    <property type="evidence" value="ECO:0007669"/>
    <property type="project" value="TreeGrafter"/>
</dbReference>
<keyword evidence="6 13" id="KW-0812">Transmembrane</keyword>
<evidence type="ECO:0000256" key="7">
    <source>
        <dbReference type="ARBA" id="ARBA00022741"/>
    </source>
</evidence>
<keyword evidence="9" id="KW-0067">ATP-binding</keyword>
<feature type="chain" id="PRO_5031382807" description="histidine kinase" evidence="14">
    <location>
        <begin position="31"/>
        <end position="450"/>
    </location>
</feature>
<feature type="transmembrane region" description="Helical" evidence="13">
    <location>
        <begin position="153"/>
        <end position="171"/>
    </location>
</feature>
<dbReference type="PROSITE" id="PS50885">
    <property type="entry name" value="HAMP"/>
    <property type="match status" value="1"/>
</dbReference>
<evidence type="ECO:0000256" key="1">
    <source>
        <dbReference type="ARBA" id="ARBA00000085"/>
    </source>
</evidence>
<feature type="signal peptide" evidence="14">
    <location>
        <begin position="1"/>
        <end position="30"/>
    </location>
</feature>
<protein>
    <recommendedName>
        <fullName evidence="3">histidine kinase</fullName>
        <ecNumber evidence="3">2.7.13.3</ecNumber>
    </recommendedName>
</protein>
<keyword evidence="4" id="KW-0597">Phosphoprotein</keyword>
<dbReference type="SUPFAM" id="SSF55874">
    <property type="entry name" value="ATPase domain of HSP90 chaperone/DNA topoisomerase II/histidine kinase"/>
    <property type="match status" value="1"/>
</dbReference>
<dbReference type="GO" id="GO:0000155">
    <property type="term" value="F:phosphorelay sensor kinase activity"/>
    <property type="evidence" value="ECO:0007669"/>
    <property type="project" value="InterPro"/>
</dbReference>
<keyword evidence="10 13" id="KW-1133">Transmembrane helix</keyword>
<dbReference type="CDD" id="cd00082">
    <property type="entry name" value="HisKA"/>
    <property type="match status" value="1"/>
</dbReference>
<dbReference type="Gene3D" id="3.30.565.10">
    <property type="entry name" value="Histidine kinase-like ATPase, C-terminal domain"/>
    <property type="match status" value="1"/>
</dbReference>
<dbReference type="AlphaFoldDB" id="A0A7W1WZA9"/>
<proteinExistence type="predicted"/>
<evidence type="ECO:0000256" key="11">
    <source>
        <dbReference type="ARBA" id="ARBA00023012"/>
    </source>
</evidence>
<dbReference type="InterPro" id="IPR036890">
    <property type="entry name" value="HATPase_C_sf"/>
</dbReference>
<dbReference type="Pfam" id="PF00672">
    <property type="entry name" value="HAMP"/>
    <property type="match status" value="1"/>
</dbReference>
<sequence>MTSIRRALSASLLGLVSCAGLVAAALSFWAATDEAEELFDAQMAQMARLVGQLVHTGELTRNPLGGTAEWLPAHPYEKQLSYRIAAPNGDILLVSPSFPQGVSTMEQGYRDLQLDKQWRLFTLEQPARQRLIQVVQDKHIRNELAIKVALTNILPLLIFFPILGLTIWWLIGFHLKPLVTISQQVSTRSSDHLEPLELRRVPDEIDGLVGALNALLARLQQSFERERRFTADAAHELRTPLAALQIHCQNLAQDLHHQEGKTSCQQMLKGLSQLNRIVEQLLQLSRLDPQEQLPDSGQINLSELCRELIGDQVGFAIKRRIDLGLNAPDTDLYVQGNPLYLGLMLRNLIDNALRYTPADGEVTLSLSLVDHAVRCCLTDSGPGIDDAYKQRVFERFYRRDRTEPGSGLGLSIVKLIAERHHAQLQLIDRKDGKQGLMVQIDFSGHQPSAQ</sequence>
<dbReference type="PROSITE" id="PS51257">
    <property type="entry name" value="PROKAR_LIPOPROTEIN"/>
    <property type="match status" value="1"/>
</dbReference>
<dbReference type="PANTHER" id="PTHR45436">
    <property type="entry name" value="SENSOR HISTIDINE KINASE YKOH"/>
    <property type="match status" value="1"/>
</dbReference>
<comment type="subcellular location">
    <subcellularLocation>
        <location evidence="2">Membrane</location>
        <topology evidence="2">Multi-pass membrane protein</topology>
    </subcellularLocation>
</comment>
<dbReference type="InterPro" id="IPR003661">
    <property type="entry name" value="HisK_dim/P_dom"/>
</dbReference>
<dbReference type="SMART" id="SM00388">
    <property type="entry name" value="HisKA"/>
    <property type="match status" value="1"/>
</dbReference>
<dbReference type="SUPFAM" id="SSF47384">
    <property type="entry name" value="Homodimeric domain of signal transducing histidine kinase"/>
    <property type="match status" value="1"/>
</dbReference>
<evidence type="ECO:0000256" key="3">
    <source>
        <dbReference type="ARBA" id="ARBA00012438"/>
    </source>
</evidence>
<keyword evidence="12 13" id="KW-0472">Membrane</keyword>
<evidence type="ECO:0000256" key="10">
    <source>
        <dbReference type="ARBA" id="ARBA00022989"/>
    </source>
</evidence>
<name>A0A7W1WZA9_9GAMM</name>
<dbReference type="EC" id="2.7.13.3" evidence="3"/>
<dbReference type="EMBL" id="JACEMT010000052">
    <property type="protein sequence ID" value="MBA4503000.1"/>
    <property type="molecule type" value="Genomic_DNA"/>
</dbReference>
<dbReference type="Gene3D" id="1.10.287.130">
    <property type="match status" value="1"/>
</dbReference>
<dbReference type="GO" id="GO:0005524">
    <property type="term" value="F:ATP binding"/>
    <property type="evidence" value="ECO:0007669"/>
    <property type="project" value="UniProtKB-KW"/>
</dbReference>
<evidence type="ECO:0000259" key="15">
    <source>
        <dbReference type="PROSITE" id="PS50109"/>
    </source>
</evidence>
<keyword evidence="18" id="KW-1185">Reference proteome</keyword>
<dbReference type="InterPro" id="IPR036097">
    <property type="entry name" value="HisK_dim/P_sf"/>
</dbReference>
<keyword evidence="8 17" id="KW-0418">Kinase</keyword>
<keyword evidence="11" id="KW-0902">Two-component regulatory system</keyword>
<dbReference type="Pfam" id="PF02518">
    <property type="entry name" value="HATPase_c"/>
    <property type="match status" value="1"/>
</dbReference>
<keyword evidence="7" id="KW-0547">Nucleotide-binding</keyword>
<accession>A0A7W1WZA9</accession>
<evidence type="ECO:0000259" key="16">
    <source>
        <dbReference type="PROSITE" id="PS50885"/>
    </source>
</evidence>
<keyword evidence="14" id="KW-0732">Signal</keyword>
<evidence type="ECO:0000256" key="5">
    <source>
        <dbReference type="ARBA" id="ARBA00022679"/>
    </source>
</evidence>